<dbReference type="STRING" id="133383.A0A1R0GM12"/>
<evidence type="ECO:0000313" key="6">
    <source>
        <dbReference type="EMBL" id="OLY77943.1"/>
    </source>
</evidence>
<feature type="binding site" evidence="5">
    <location>
        <position position="104"/>
    </location>
    <ligand>
        <name>Mg(2+)</name>
        <dbReference type="ChEBI" id="CHEBI:18420"/>
        <label>1</label>
        <note>catalytic</note>
    </ligand>
</feature>
<proteinExistence type="inferred from homology"/>
<feature type="non-terminal residue" evidence="6">
    <location>
        <position position="214"/>
    </location>
</feature>
<protein>
    <submittedName>
        <fullName evidence="6">Inositol monophosphatase 1</fullName>
    </submittedName>
</protein>
<dbReference type="Gene3D" id="3.30.540.10">
    <property type="entry name" value="Fructose-1,6-Bisphosphatase, subunit A, domain 1"/>
    <property type="match status" value="1"/>
</dbReference>
<name>A0A1R0GM12_9FUNG</name>
<organism evidence="6 7">
    <name type="scientific">Smittium mucronatum</name>
    <dbReference type="NCBI Taxonomy" id="133383"/>
    <lineage>
        <taxon>Eukaryota</taxon>
        <taxon>Fungi</taxon>
        <taxon>Fungi incertae sedis</taxon>
        <taxon>Zoopagomycota</taxon>
        <taxon>Kickxellomycotina</taxon>
        <taxon>Harpellomycetes</taxon>
        <taxon>Harpellales</taxon>
        <taxon>Legeriomycetaceae</taxon>
        <taxon>Smittium</taxon>
    </lineage>
</organism>
<keyword evidence="7" id="KW-1185">Reference proteome</keyword>
<gene>
    <name evidence="6" type="ORF">AYI68_g8019</name>
</gene>
<dbReference type="PRINTS" id="PR00377">
    <property type="entry name" value="IMPHPHTASES"/>
</dbReference>
<dbReference type="SUPFAM" id="SSF56655">
    <property type="entry name" value="Carbohydrate phosphatase"/>
    <property type="match status" value="1"/>
</dbReference>
<dbReference type="GO" id="GO:0046872">
    <property type="term" value="F:metal ion binding"/>
    <property type="evidence" value="ECO:0007669"/>
    <property type="project" value="UniProtKB-KW"/>
</dbReference>
<dbReference type="OrthoDB" id="10254945at2759"/>
<reference evidence="6 7" key="1">
    <citation type="journal article" date="2016" name="Mol. Biol. Evol.">
        <title>Genome-Wide Survey of Gut Fungi (Harpellales) Reveals the First Horizontally Transferred Ubiquitin Gene from a Mosquito Host.</title>
        <authorList>
            <person name="Wang Y."/>
            <person name="White M.M."/>
            <person name="Kvist S."/>
            <person name="Moncalvo J.M."/>
        </authorList>
    </citation>
    <scope>NUCLEOTIDE SEQUENCE [LARGE SCALE GENOMIC DNA]</scope>
    <source>
        <strain evidence="6 7">ALG-7-W6</strain>
    </source>
</reference>
<dbReference type="InterPro" id="IPR000760">
    <property type="entry name" value="Inositol_monophosphatase-like"/>
</dbReference>
<evidence type="ECO:0000256" key="1">
    <source>
        <dbReference type="ARBA" id="ARBA00009759"/>
    </source>
</evidence>
<dbReference type="EMBL" id="LSSL01007555">
    <property type="protein sequence ID" value="OLY77943.1"/>
    <property type="molecule type" value="Genomic_DNA"/>
</dbReference>
<dbReference type="InterPro" id="IPR020583">
    <property type="entry name" value="Inositol_monoP_metal-BS"/>
</dbReference>
<dbReference type="GO" id="GO:0007165">
    <property type="term" value="P:signal transduction"/>
    <property type="evidence" value="ECO:0007669"/>
    <property type="project" value="TreeGrafter"/>
</dbReference>
<feature type="binding site" evidence="5">
    <location>
        <position position="80"/>
    </location>
    <ligand>
        <name>Mg(2+)</name>
        <dbReference type="ChEBI" id="CHEBI:18420"/>
        <label>1</label>
        <note>catalytic</note>
    </ligand>
</feature>
<feature type="binding site" evidence="5">
    <location>
        <position position="106"/>
    </location>
    <ligand>
        <name>Mg(2+)</name>
        <dbReference type="ChEBI" id="CHEBI:18420"/>
        <label>1</label>
        <note>catalytic</note>
    </ligand>
</feature>
<dbReference type="Proteomes" id="UP000187455">
    <property type="component" value="Unassembled WGS sequence"/>
</dbReference>
<keyword evidence="3" id="KW-0378">Hydrolase</keyword>
<keyword evidence="4 5" id="KW-0460">Magnesium</keyword>
<accession>A0A1R0GM12</accession>
<evidence type="ECO:0000313" key="7">
    <source>
        <dbReference type="Proteomes" id="UP000187455"/>
    </source>
</evidence>
<dbReference type="GO" id="GO:0008934">
    <property type="term" value="F:inositol monophosphate 1-phosphatase activity"/>
    <property type="evidence" value="ECO:0007669"/>
    <property type="project" value="TreeGrafter"/>
</dbReference>
<comment type="similarity">
    <text evidence="1">Belongs to the inositol monophosphatase superfamily.</text>
</comment>
<comment type="cofactor">
    <cofactor evidence="5">
        <name>Mg(2+)</name>
        <dbReference type="ChEBI" id="CHEBI:18420"/>
    </cofactor>
</comment>
<dbReference type="Pfam" id="PF00459">
    <property type="entry name" value="Inositol_P"/>
    <property type="match status" value="1"/>
</dbReference>
<evidence type="ECO:0000256" key="2">
    <source>
        <dbReference type="ARBA" id="ARBA00022723"/>
    </source>
</evidence>
<dbReference type="GO" id="GO:0006020">
    <property type="term" value="P:inositol metabolic process"/>
    <property type="evidence" value="ECO:0007669"/>
    <property type="project" value="TreeGrafter"/>
</dbReference>
<dbReference type="PANTHER" id="PTHR20854:SF4">
    <property type="entry name" value="INOSITOL-1-MONOPHOSPHATASE-RELATED"/>
    <property type="match status" value="1"/>
</dbReference>
<dbReference type="AlphaFoldDB" id="A0A1R0GM12"/>
<keyword evidence="2 5" id="KW-0479">Metal-binding</keyword>
<evidence type="ECO:0000256" key="5">
    <source>
        <dbReference type="PIRSR" id="PIRSR600760-2"/>
    </source>
</evidence>
<dbReference type="PANTHER" id="PTHR20854">
    <property type="entry name" value="INOSITOL MONOPHOSPHATASE"/>
    <property type="match status" value="1"/>
</dbReference>
<sequence>MESLKKEALEFVLYLLTQTARPTFVDAFWRQNEFETAESLNSIDKLGNAADCVTVADTRLEKLIFGALTTRFPDHHLVGEESQSELGPDHLYQYDTATPSWIVDPIDGTNNFVHHFPMTAISVGLAVGASPKVGVVYMPIIDTLYFAAIGMGAYALENASDQIKSIYPADFLESGGRSLNFEFLDHVKESAKCRRLPLINAEKLGYIQSLSSCA</sequence>
<evidence type="ECO:0000256" key="4">
    <source>
        <dbReference type="ARBA" id="ARBA00022842"/>
    </source>
</evidence>
<evidence type="ECO:0000256" key="3">
    <source>
        <dbReference type="ARBA" id="ARBA00022801"/>
    </source>
</evidence>
<dbReference type="PROSITE" id="PS00629">
    <property type="entry name" value="IMP_1"/>
    <property type="match status" value="1"/>
</dbReference>
<comment type="caution">
    <text evidence="6">The sequence shown here is derived from an EMBL/GenBank/DDBJ whole genome shotgun (WGS) entry which is preliminary data.</text>
</comment>
<feature type="binding site" evidence="5">
    <location>
        <position position="107"/>
    </location>
    <ligand>
        <name>Mg(2+)</name>
        <dbReference type="ChEBI" id="CHEBI:18420"/>
        <label>1</label>
        <note>catalytic</note>
    </ligand>
</feature>